<dbReference type="EMBL" id="KK784914">
    <property type="protein sequence ID" value="KDO63125.1"/>
    <property type="molecule type" value="Genomic_DNA"/>
</dbReference>
<protein>
    <submittedName>
        <fullName evidence="1">Uncharacterized protein</fullName>
    </submittedName>
</protein>
<dbReference type="AlphaFoldDB" id="A0A067FAF9"/>
<gene>
    <name evidence="1" type="ORF">CISIN_1g0217141mg</name>
</gene>
<reference evidence="1 2" key="1">
    <citation type="submission" date="2014-04" db="EMBL/GenBank/DDBJ databases">
        <authorList>
            <consortium name="International Citrus Genome Consortium"/>
            <person name="Gmitter F."/>
            <person name="Chen C."/>
            <person name="Farmerie W."/>
            <person name="Harkins T."/>
            <person name="Desany B."/>
            <person name="Mohiuddin M."/>
            <person name="Kodira C."/>
            <person name="Borodovsky M."/>
            <person name="Lomsadze A."/>
            <person name="Burns P."/>
            <person name="Jenkins J."/>
            <person name="Prochnik S."/>
            <person name="Shu S."/>
            <person name="Chapman J."/>
            <person name="Pitluck S."/>
            <person name="Schmutz J."/>
            <person name="Rokhsar D."/>
        </authorList>
    </citation>
    <scope>NUCLEOTIDE SEQUENCE</scope>
</reference>
<organism evidence="1 2">
    <name type="scientific">Citrus sinensis</name>
    <name type="common">Sweet orange</name>
    <name type="synonym">Citrus aurantium var. sinensis</name>
    <dbReference type="NCBI Taxonomy" id="2711"/>
    <lineage>
        <taxon>Eukaryota</taxon>
        <taxon>Viridiplantae</taxon>
        <taxon>Streptophyta</taxon>
        <taxon>Embryophyta</taxon>
        <taxon>Tracheophyta</taxon>
        <taxon>Spermatophyta</taxon>
        <taxon>Magnoliopsida</taxon>
        <taxon>eudicotyledons</taxon>
        <taxon>Gunneridae</taxon>
        <taxon>Pentapetalae</taxon>
        <taxon>rosids</taxon>
        <taxon>malvids</taxon>
        <taxon>Sapindales</taxon>
        <taxon>Rutaceae</taxon>
        <taxon>Aurantioideae</taxon>
        <taxon>Citrus</taxon>
    </lineage>
</organism>
<name>A0A067FAF9_CITSI</name>
<feature type="non-terminal residue" evidence="1">
    <location>
        <position position="1"/>
    </location>
</feature>
<dbReference type="Proteomes" id="UP000027120">
    <property type="component" value="Unassembled WGS sequence"/>
</dbReference>
<proteinExistence type="predicted"/>
<sequence length="33" mass="3626">VVITSINIDGNLFLIGSHQKEKVGPLCVKGLWF</sequence>
<evidence type="ECO:0000313" key="1">
    <source>
        <dbReference type="EMBL" id="KDO63125.1"/>
    </source>
</evidence>
<accession>A0A067FAF9</accession>
<evidence type="ECO:0000313" key="2">
    <source>
        <dbReference type="Proteomes" id="UP000027120"/>
    </source>
</evidence>
<keyword evidence="2" id="KW-1185">Reference proteome</keyword>